<accession>A0A5B7J9L0</accession>
<evidence type="ECO:0000313" key="1">
    <source>
        <dbReference type="EMBL" id="MPC89598.1"/>
    </source>
</evidence>
<keyword evidence="2" id="KW-1185">Reference proteome</keyword>
<evidence type="ECO:0000313" key="2">
    <source>
        <dbReference type="Proteomes" id="UP000324222"/>
    </source>
</evidence>
<organism evidence="1 2">
    <name type="scientific">Portunus trituberculatus</name>
    <name type="common">Swimming crab</name>
    <name type="synonym">Neptunus trituberculatus</name>
    <dbReference type="NCBI Taxonomy" id="210409"/>
    <lineage>
        <taxon>Eukaryota</taxon>
        <taxon>Metazoa</taxon>
        <taxon>Ecdysozoa</taxon>
        <taxon>Arthropoda</taxon>
        <taxon>Crustacea</taxon>
        <taxon>Multicrustacea</taxon>
        <taxon>Malacostraca</taxon>
        <taxon>Eumalacostraca</taxon>
        <taxon>Eucarida</taxon>
        <taxon>Decapoda</taxon>
        <taxon>Pleocyemata</taxon>
        <taxon>Brachyura</taxon>
        <taxon>Eubrachyura</taxon>
        <taxon>Portunoidea</taxon>
        <taxon>Portunidae</taxon>
        <taxon>Portuninae</taxon>
        <taxon>Portunus</taxon>
    </lineage>
</organism>
<proteinExistence type="predicted"/>
<sequence>MMAVLIGLLSQAYCTSPLSRFGERPSRDQRWPIRTQAGYCHVLGPSRA</sequence>
<comment type="caution">
    <text evidence="1">The sequence shown here is derived from an EMBL/GenBank/DDBJ whole genome shotgun (WGS) entry which is preliminary data.</text>
</comment>
<dbReference type="Proteomes" id="UP000324222">
    <property type="component" value="Unassembled WGS sequence"/>
</dbReference>
<reference evidence="1 2" key="1">
    <citation type="submission" date="2019-05" db="EMBL/GenBank/DDBJ databases">
        <title>Another draft genome of Portunus trituberculatus and its Hox gene families provides insights of decapod evolution.</title>
        <authorList>
            <person name="Jeong J.-H."/>
            <person name="Song I."/>
            <person name="Kim S."/>
            <person name="Choi T."/>
            <person name="Kim D."/>
            <person name="Ryu S."/>
            <person name="Kim W."/>
        </authorList>
    </citation>
    <scope>NUCLEOTIDE SEQUENCE [LARGE SCALE GENOMIC DNA]</scope>
    <source>
        <tissue evidence="1">Muscle</tissue>
    </source>
</reference>
<dbReference type="AlphaFoldDB" id="A0A5B7J9L0"/>
<dbReference type="EMBL" id="VSRR010081580">
    <property type="protein sequence ID" value="MPC89598.1"/>
    <property type="molecule type" value="Genomic_DNA"/>
</dbReference>
<protein>
    <submittedName>
        <fullName evidence="1">Uncharacterized protein</fullName>
    </submittedName>
</protein>
<name>A0A5B7J9L0_PORTR</name>
<gene>
    <name evidence="1" type="ORF">E2C01_084552</name>
</gene>